<dbReference type="STRING" id="105231.A0A1Y1I5E6"/>
<dbReference type="Proteomes" id="UP000054558">
    <property type="component" value="Unassembled WGS sequence"/>
</dbReference>
<protein>
    <recommendedName>
        <fullName evidence="9">tRNA-uridine aminocarboxypropyltransferase 1</fullName>
        <ecNumber evidence="2">2.5.1.25</ecNumber>
    </recommendedName>
    <alternativeName>
        <fullName evidence="10">DTW domain-containing protein 1</fullName>
    </alternativeName>
</protein>
<sequence>MASSNLTPSVADTPPPPQPSDTSQPDQDSRPNDLGTSATPQPQKSPGSQLEQPQAKKPKPGKHNTMKRRPDAEGRLALTHRHPDFVLPELPADVHPKPSDFLDEESERRICPQCKSSRSLFCYDCLQVLTDRSKVPTVNLPFHIHILLHGEERRSAATSVHAALLAPGQVTIYGGNRFPTAFDPSTTAVLFPSSKSVPVSELQMERLEHVLLIDSKWKKAKSLIEDPLLKGLPHVRLEPVKTAFWRYHTKNITDEGVSTIEAIYYLCKQRHTKAHEGGSSECHCYDDLLFYFAHIYRRIRKTGESS</sequence>
<evidence type="ECO:0000256" key="1">
    <source>
        <dbReference type="ARBA" id="ARBA00004123"/>
    </source>
</evidence>
<dbReference type="OrthoDB" id="660555at2759"/>
<feature type="region of interest" description="Disordered" evidence="12">
    <location>
        <begin position="1"/>
        <end position="69"/>
    </location>
</feature>
<dbReference type="OMA" id="DIWFTHI"/>
<evidence type="ECO:0000256" key="6">
    <source>
        <dbReference type="ARBA" id="ARBA00023242"/>
    </source>
</evidence>
<evidence type="ECO:0000259" key="13">
    <source>
        <dbReference type="SMART" id="SM01144"/>
    </source>
</evidence>
<dbReference type="GO" id="GO:0008033">
    <property type="term" value="P:tRNA processing"/>
    <property type="evidence" value="ECO:0007669"/>
    <property type="project" value="UniProtKB-KW"/>
</dbReference>
<dbReference type="GO" id="GO:0005634">
    <property type="term" value="C:nucleus"/>
    <property type="evidence" value="ECO:0007669"/>
    <property type="project" value="UniProtKB-SubCell"/>
</dbReference>
<dbReference type="EMBL" id="DF237118">
    <property type="protein sequence ID" value="GAQ83936.1"/>
    <property type="molecule type" value="Genomic_DNA"/>
</dbReference>
<reference evidence="14 15" key="1">
    <citation type="journal article" date="2014" name="Nat. Commun.">
        <title>Klebsormidium flaccidum genome reveals primary factors for plant terrestrial adaptation.</title>
        <authorList>
            <person name="Hori K."/>
            <person name="Maruyama F."/>
            <person name="Fujisawa T."/>
            <person name="Togashi T."/>
            <person name="Yamamoto N."/>
            <person name="Seo M."/>
            <person name="Sato S."/>
            <person name="Yamada T."/>
            <person name="Mori H."/>
            <person name="Tajima N."/>
            <person name="Moriyama T."/>
            <person name="Ikeuchi M."/>
            <person name="Watanabe M."/>
            <person name="Wada H."/>
            <person name="Kobayashi K."/>
            <person name="Saito M."/>
            <person name="Masuda T."/>
            <person name="Sasaki-Sekimoto Y."/>
            <person name="Mashiguchi K."/>
            <person name="Awai K."/>
            <person name="Shimojima M."/>
            <person name="Masuda S."/>
            <person name="Iwai M."/>
            <person name="Nobusawa T."/>
            <person name="Narise T."/>
            <person name="Kondo S."/>
            <person name="Saito H."/>
            <person name="Sato R."/>
            <person name="Murakawa M."/>
            <person name="Ihara Y."/>
            <person name="Oshima-Yamada Y."/>
            <person name="Ohtaka K."/>
            <person name="Satoh M."/>
            <person name="Sonobe K."/>
            <person name="Ishii M."/>
            <person name="Ohtani R."/>
            <person name="Kanamori-Sato M."/>
            <person name="Honoki R."/>
            <person name="Miyazaki D."/>
            <person name="Mochizuki H."/>
            <person name="Umetsu J."/>
            <person name="Higashi K."/>
            <person name="Shibata D."/>
            <person name="Kamiya Y."/>
            <person name="Sato N."/>
            <person name="Nakamura Y."/>
            <person name="Tabata S."/>
            <person name="Ida S."/>
            <person name="Kurokawa K."/>
            <person name="Ohta H."/>
        </authorList>
    </citation>
    <scope>NUCLEOTIDE SEQUENCE [LARGE SCALE GENOMIC DNA]</scope>
    <source>
        <strain evidence="14 15">NIES-2285</strain>
    </source>
</reference>
<comment type="catalytic activity">
    <reaction evidence="11">
        <text>a uridine in tRNA + S-adenosyl-L-methionine = a 3-[(3S)-3-amino-3-carboxypropyl]uridine in tRNA + S-methyl-5'-thioadenosine + H(+)</text>
        <dbReference type="Rhea" id="RHEA:62432"/>
        <dbReference type="Rhea" id="RHEA-COMP:13339"/>
        <dbReference type="Rhea" id="RHEA-COMP:16092"/>
        <dbReference type="ChEBI" id="CHEBI:15378"/>
        <dbReference type="ChEBI" id="CHEBI:17509"/>
        <dbReference type="ChEBI" id="CHEBI:59789"/>
        <dbReference type="ChEBI" id="CHEBI:65315"/>
        <dbReference type="ChEBI" id="CHEBI:82930"/>
        <dbReference type="EC" id="2.5.1.25"/>
    </reaction>
</comment>
<keyword evidence="5" id="KW-0819">tRNA processing</keyword>
<evidence type="ECO:0000256" key="12">
    <source>
        <dbReference type="SAM" id="MobiDB-lite"/>
    </source>
</evidence>
<keyword evidence="4" id="KW-0949">S-adenosyl-L-methionine</keyword>
<dbReference type="SMART" id="SM01144">
    <property type="entry name" value="DTW"/>
    <property type="match status" value="1"/>
</dbReference>
<evidence type="ECO:0000256" key="5">
    <source>
        <dbReference type="ARBA" id="ARBA00022694"/>
    </source>
</evidence>
<dbReference type="GO" id="GO:0016432">
    <property type="term" value="F:tRNA-uridine aminocarboxypropyltransferase activity"/>
    <property type="evidence" value="ECO:0007669"/>
    <property type="project" value="UniProtKB-EC"/>
</dbReference>
<keyword evidence="6" id="KW-0539">Nucleus</keyword>
<dbReference type="AlphaFoldDB" id="A0A1Y1I5E6"/>
<comment type="similarity">
    <text evidence="8">Belongs to the TDD superfamily. DTWD1 family.</text>
</comment>
<name>A0A1Y1I5E6_KLENI</name>
<feature type="compositionally biased region" description="Polar residues" evidence="12">
    <location>
        <begin position="34"/>
        <end position="52"/>
    </location>
</feature>
<feature type="domain" description="DTW" evidence="13">
    <location>
        <begin position="118"/>
        <end position="304"/>
    </location>
</feature>
<evidence type="ECO:0000256" key="2">
    <source>
        <dbReference type="ARBA" id="ARBA00012386"/>
    </source>
</evidence>
<evidence type="ECO:0000313" key="14">
    <source>
        <dbReference type="EMBL" id="GAQ83936.1"/>
    </source>
</evidence>
<evidence type="ECO:0000256" key="7">
    <source>
        <dbReference type="ARBA" id="ARBA00037050"/>
    </source>
</evidence>
<keyword evidence="3" id="KW-0808">Transferase</keyword>
<dbReference type="PANTHER" id="PTHR15627:SF8">
    <property type="entry name" value="TRNA-URIDINE AMINOCARBOXYPROPYLTRANSFERASE 1"/>
    <property type="match status" value="1"/>
</dbReference>
<keyword evidence="15" id="KW-1185">Reference proteome</keyword>
<evidence type="ECO:0000256" key="9">
    <source>
        <dbReference type="ARBA" id="ARBA00039242"/>
    </source>
</evidence>
<dbReference type="InterPro" id="IPR051521">
    <property type="entry name" value="tRNA_Mod/Golgi_Maint"/>
</dbReference>
<evidence type="ECO:0000256" key="4">
    <source>
        <dbReference type="ARBA" id="ARBA00022691"/>
    </source>
</evidence>
<dbReference type="InterPro" id="IPR005636">
    <property type="entry name" value="DTW"/>
</dbReference>
<accession>A0A1Y1I5E6</accession>
<dbReference type="EC" id="2.5.1.25" evidence="2"/>
<dbReference type="Pfam" id="PF03942">
    <property type="entry name" value="DTW"/>
    <property type="match status" value="1"/>
</dbReference>
<proteinExistence type="inferred from homology"/>
<feature type="compositionally biased region" description="Basic residues" evidence="12">
    <location>
        <begin position="56"/>
        <end position="67"/>
    </location>
</feature>
<dbReference type="PANTHER" id="PTHR15627">
    <property type="entry name" value="NATURAL KILLER CELL-SPECIFIC ANTIGEN KLIP1"/>
    <property type="match status" value="1"/>
</dbReference>
<evidence type="ECO:0000256" key="3">
    <source>
        <dbReference type="ARBA" id="ARBA00022679"/>
    </source>
</evidence>
<comment type="subcellular location">
    <subcellularLocation>
        <location evidence="1">Nucleus</location>
    </subcellularLocation>
</comment>
<evidence type="ECO:0000256" key="8">
    <source>
        <dbReference type="ARBA" id="ARBA00038290"/>
    </source>
</evidence>
<evidence type="ECO:0000313" key="15">
    <source>
        <dbReference type="Proteomes" id="UP000054558"/>
    </source>
</evidence>
<evidence type="ECO:0000256" key="11">
    <source>
        <dbReference type="ARBA" id="ARBA00048718"/>
    </source>
</evidence>
<organism evidence="14 15">
    <name type="scientific">Klebsormidium nitens</name>
    <name type="common">Green alga</name>
    <name type="synonym">Ulothrix nitens</name>
    <dbReference type="NCBI Taxonomy" id="105231"/>
    <lineage>
        <taxon>Eukaryota</taxon>
        <taxon>Viridiplantae</taxon>
        <taxon>Streptophyta</taxon>
        <taxon>Klebsormidiophyceae</taxon>
        <taxon>Klebsormidiales</taxon>
        <taxon>Klebsormidiaceae</taxon>
        <taxon>Klebsormidium</taxon>
    </lineage>
</organism>
<comment type="function">
    <text evidence="7">Catalyzes the formation of 3-(3-amino-3-carboxypropyl)uridine (acp3U) at position 20 in the D-loop of several cytoplasmic tRNAs (acp3U(20)).</text>
</comment>
<evidence type="ECO:0000256" key="10">
    <source>
        <dbReference type="ARBA" id="ARBA00042508"/>
    </source>
</evidence>
<gene>
    <name evidence="14" type="ORF">KFL_001690140</name>
</gene>